<dbReference type="EC" id="2.8.2.-" evidence="5"/>
<reference evidence="7" key="1">
    <citation type="submission" date="2025-08" db="UniProtKB">
        <authorList>
            <consortium name="Ensembl"/>
        </authorList>
    </citation>
    <scope>IDENTIFICATION</scope>
</reference>
<evidence type="ECO:0000259" key="6">
    <source>
        <dbReference type="Pfam" id="PF00685"/>
    </source>
</evidence>
<organism evidence="7 8">
    <name type="scientific">Pelusios castaneus</name>
    <name type="common">West African mud turtle</name>
    <dbReference type="NCBI Taxonomy" id="367368"/>
    <lineage>
        <taxon>Eukaryota</taxon>
        <taxon>Metazoa</taxon>
        <taxon>Chordata</taxon>
        <taxon>Craniata</taxon>
        <taxon>Vertebrata</taxon>
        <taxon>Euteleostomi</taxon>
        <taxon>Archelosauria</taxon>
        <taxon>Testudinata</taxon>
        <taxon>Testudines</taxon>
        <taxon>Pleurodira</taxon>
        <taxon>Pelomedusidae</taxon>
        <taxon>Pelusios</taxon>
    </lineage>
</organism>
<dbReference type="GO" id="GO:0008146">
    <property type="term" value="F:sulfotransferase activity"/>
    <property type="evidence" value="ECO:0007669"/>
    <property type="project" value="InterPro"/>
</dbReference>
<feature type="domain" description="Sulfotransferase" evidence="6">
    <location>
        <begin position="34"/>
        <end position="252"/>
    </location>
</feature>
<accession>A0A8C8VKD2</accession>
<dbReference type="GO" id="GO:0005737">
    <property type="term" value="C:cytoplasm"/>
    <property type="evidence" value="ECO:0007669"/>
    <property type="project" value="UniProtKB-SubCell"/>
</dbReference>
<dbReference type="SUPFAM" id="SSF52540">
    <property type="entry name" value="P-loop containing nucleoside triphosphate hydrolases"/>
    <property type="match status" value="1"/>
</dbReference>
<reference evidence="7" key="2">
    <citation type="submission" date="2025-09" db="UniProtKB">
        <authorList>
            <consortium name="Ensembl"/>
        </authorList>
    </citation>
    <scope>IDENTIFICATION</scope>
</reference>
<evidence type="ECO:0000256" key="2">
    <source>
        <dbReference type="ARBA" id="ARBA00005771"/>
    </source>
</evidence>
<dbReference type="InterPro" id="IPR000863">
    <property type="entry name" value="Sulfotransferase_dom"/>
</dbReference>
<evidence type="ECO:0000313" key="7">
    <source>
        <dbReference type="Ensembl" id="ENSPCEP00000014047.1"/>
    </source>
</evidence>
<evidence type="ECO:0000313" key="8">
    <source>
        <dbReference type="Proteomes" id="UP000694393"/>
    </source>
</evidence>
<evidence type="ECO:0000256" key="4">
    <source>
        <dbReference type="ARBA" id="ARBA00022679"/>
    </source>
</evidence>
<dbReference type="Pfam" id="PF00685">
    <property type="entry name" value="Sulfotransfer_1"/>
    <property type="match status" value="1"/>
</dbReference>
<evidence type="ECO:0000256" key="1">
    <source>
        <dbReference type="ARBA" id="ARBA00004496"/>
    </source>
</evidence>
<evidence type="ECO:0000256" key="5">
    <source>
        <dbReference type="RuleBase" id="RU361155"/>
    </source>
</evidence>
<protein>
    <recommendedName>
        <fullName evidence="5">Sulfotransferase</fullName>
        <ecNumber evidence="5">2.8.2.-</ecNumber>
    </recommendedName>
</protein>
<keyword evidence="8" id="KW-1185">Reference proteome</keyword>
<name>A0A8C8VKD2_9SAUR</name>
<dbReference type="Gene3D" id="3.40.50.300">
    <property type="entry name" value="P-loop containing nucleotide triphosphate hydrolases"/>
    <property type="match status" value="1"/>
</dbReference>
<dbReference type="PANTHER" id="PTHR11783">
    <property type="entry name" value="SULFOTRANSFERASE SULT"/>
    <property type="match status" value="1"/>
</dbReference>
<dbReference type="InterPro" id="IPR027417">
    <property type="entry name" value="P-loop_NTPase"/>
</dbReference>
<comment type="subcellular location">
    <subcellularLocation>
        <location evidence="1">Cytoplasm</location>
    </subcellularLocation>
</comment>
<evidence type="ECO:0000256" key="3">
    <source>
        <dbReference type="ARBA" id="ARBA00022490"/>
    </source>
</evidence>
<dbReference type="Proteomes" id="UP000694393">
    <property type="component" value="Unplaced"/>
</dbReference>
<sequence>MDGEYFTHKRVLFPCSVYSPETLSSVENEFQVRDDDLFNITYPKSGTNWMLEILSLIRCEGDPGWVRSVPNWDRAPWVESNHGLEAALKYPPPRLLSSHLPVQLFPNSLQRSQAKIIYTLRCPKDVLVSLYHFSHISRVFKTPGSLDSFLEDFLSGNVPYGSWFHHVTGWMGLKGNKNFFCITYEELQQDPLGSMQRICCFLGKELSVEQMAAVVKNASFQNMKTNEMSNFSLIPDKYMDHQKGGLMRKGEFRVGTTECD</sequence>
<comment type="similarity">
    <text evidence="2 5">Belongs to the sulfotransferase 1 family.</text>
</comment>
<dbReference type="FunFam" id="3.40.50.300:FF:000433">
    <property type="entry name" value="Estrogen sulfotransferase"/>
    <property type="match status" value="1"/>
</dbReference>
<proteinExistence type="inferred from homology"/>
<keyword evidence="3" id="KW-0963">Cytoplasm</keyword>
<dbReference type="AlphaFoldDB" id="A0A8C8VKD2"/>
<dbReference type="Ensembl" id="ENSPCET00000014567.1">
    <property type="protein sequence ID" value="ENSPCEP00000014047.1"/>
    <property type="gene ID" value="ENSPCEG00000011139.1"/>
</dbReference>
<keyword evidence="4 5" id="KW-0808">Transferase</keyword>